<dbReference type="GO" id="GO:0005886">
    <property type="term" value="C:plasma membrane"/>
    <property type="evidence" value="ECO:0007669"/>
    <property type="project" value="UniProtKB-SubCell"/>
</dbReference>
<keyword evidence="8" id="KW-1133">Transmembrane helix</keyword>
<dbReference type="InterPro" id="IPR046956">
    <property type="entry name" value="RLP23-like"/>
</dbReference>
<sequence>MEGVNLLLVLLLIASSTILDGLILCRAMNSDILCDENEKIALIKFRQGFRNPSQSMIMSSWMLEENCCNWKGVECDNTTEHVITLDLHQQFLQGEFGTYLLGLSHLRHLDFSQNGFLEALFPEFICKFKNLEYLNLHKTNFRGSVPECLGNLSRLQLLDLGDGFSLRVDSLQWIQHLSNMRILDLSVVDLSNAKNWLHDINFLRSLVELRLSSCQLPKLLPVFVNFTSLQVLDLSLNYLDVPFPSWLVNTSSQSLVYLNLKRSLLHGLLPNTAFGNVYSLRVLDLSDNSIRDKLPSFENMTSVTSLDISRNSLEGKLPPTLPSKLKHLDLSSNNLEGTLARSIAQLRQLVVLNVAWNSFNDSITEHFLNFSDLRVLDLSSNSIILNITATWMPPFQLDIIGLMSCQLGTQFPQWFIHKRISHSSISLMVTSQIKCLIGSGISLQRGEVPQVTSRLASLEKLDLSQNNFHGPLPHFSSKMKMLILSRNSFNGAISPVCESLVMNNSLMFLDLSFNNLSGTLSDCWRYGNNLAVLKYLQLKNNRLSKNLPSSLKNLQELKILDLSGNCLSGTIPSFLGETSQKLMLLLLGKNKFDGNIPLQICQLKNLITLDLSSNALSGTIPKCVKNFLSMTRVEEFPSLVYGPYEEYRKDVMLMLKERGYDRKVFFYLMIDLSDNHLSGEIPVEIITLVQLHLLNLSRNNLTGAIPCDISKMHSLEVLDLSRNYLSSFLPSSMVEVANFSFNSLTGKIPIVGQFLTFENSSYIGNPDLCGMPLSKSCSRHFREDITHCNTPKKKGVHAIHQHEEDNWLDESSFYISMAYLYPPRTLYNQPLAPPHWGVCAPSFHMSKPSQSRFPQLVHHRGHSHLLPDNLVPNPIAPSVATHPSQHPHLRDMHFLDMCVLDWPTLRSIQQGRSNYHSVELTFKSRWNFLVTQDSRGKPPFHPSNPNAMCDILIDVTTSLDYRPKILKTFSLRNDLCGQSHFHICLLHHITEFAPQILCFGPTQPEPFGLQRLSPHLQPRINSSRFINRYYVIRK</sequence>
<feature type="signal peptide" evidence="11">
    <location>
        <begin position="1"/>
        <end position="21"/>
    </location>
</feature>
<dbReference type="PANTHER" id="PTHR48063">
    <property type="entry name" value="LRR RECEPTOR-LIKE KINASE"/>
    <property type="match status" value="1"/>
</dbReference>
<evidence type="ECO:0000256" key="6">
    <source>
        <dbReference type="ARBA" id="ARBA00022729"/>
    </source>
</evidence>
<dbReference type="SMART" id="SM00369">
    <property type="entry name" value="LRR_TYP"/>
    <property type="match status" value="9"/>
</dbReference>
<evidence type="ECO:0000256" key="3">
    <source>
        <dbReference type="ARBA" id="ARBA00022475"/>
    </source>
</evidence>
<dbReference type="FunFam" id="3.80.10.10:FF:000213">
    <property type="entry name" value="Tyrosine-sulfated glycopeptide receptor 1"/>
    <property type="match status" value="1"/>
</dbReference>
<evidence type="ECO:0000313" key="14">
    <source>
        <dbReference type="Proteomes" id="UP000824120"/>
    </source>
</evidence>
<proteinExistence type="inferred from homology"/>
<keyword evidence="4" id="KW-0433">Leucine-rich repeat</keyword>
<keyword evidence="10" id="KW-0325">Glycoprotein</keyword>
<reference evidence="13 14" key="1">
    <citation type="submission" date="2020-09" db="EMBL/GenBank/DDBJ databases">
        <title>De no assembly of potato wild relative species, Solanum commersonii.</title>
        <authorList>
            <person name="Cho K."/>
        </authorList>
    </citation>
    <scope>NUCLEOTIDE SEQUENCE [LARGE SCALE GENOMIC DNA]</scope>
    <source>
        <strain evidence="13">LZ3.2</strain>
        <tissue evidence="13">Leaf</tissue>
    </source>
</reference>
<comment type="caution">
    <text evidence="13">The sequence shown here is derived from an EMBL/GenBank/DDBJ whole genome shotgun (WGS) entry which is preliminary data.</text>
</comment>
<evidence type="ECO:0000256" key="7">
    <source>
        <dbReference type="ARBA" id="ARBA00022737"/>
    </source>
</evidence>
<keyword evidence="5" id="KW-0812">Transmembrane</keyword>
<gene>
    <name evidence="13" type="ORF">H5410_024857</name>
</gene>
<dbReference type="PANTHER" id="PTHR48063:SF103">
    <property type="entry name" value="LEUCINE-RICH RECEPTOR-LIKE KINASE FAMILY PROTEIN"/>
    <property type="match status" value="1"/>
</dbReference>
<evidence type="ECO:0000259" key="12">
    <source>
        <dbReference type="Pfam" id="PF08263"/>
    </source>
</evidence>
<name>A0A9J5ZN54_SOLCO</name>
<organism evidence="13 14">
    <name type="scientific">Solanum commersonii</name>
    <name type="common">Commerson's wild potato</name>
    <name type="synonym">Commerson's nightshade</name>
    <dbReference type="NCBI Taxonomy" id="4109"/>
    <lineage>
        <taxon>Eukaryota</taxon>
        <taxon>Viridiplantae</taxon>
        <taxon>Streptophyta</taxon>
        <taxon>Embryophyta</taxon>
        <taxon>Tracheophyta</taxon>
        <taxon>Spermatophyta</taxon>
        <taxon>Magnoliopsida</taxon>
        <taxon>eudicotyledons</taxon>
        <taxon>Gunneridae</taxon>
        <taxon>Pentapetalae</taxon>
        <taxon>asterids</taxon>
        <taxon>lamiids</taxon>
        <taxon>Solanales</taxon>
        <taxon>Solanaceae</taxon>
        <taxon>Solanoideae</taxon>
        <taxon>Solaneae</taxon>
        <taxon>Solanum</taxon>
    </lineage>
</organism>
<dbReference type="InterPro" id="IPR001611">
    <property type="entry name" value="Leu-rich_rpt"/>
</dbReference>
<dbReference type="InterPro" id="IPR003591">
    <property type="entry name" value="Leu-rich_rpt_typical-subtyp"/>
</dbReference>
<dbReference type="Pfam" id="PF00560">
    <property type="entry name" value="LRR_1"/>
    <property type="match status" value="9"/>
</dbReference>
<evidence type="ECO:0000256" key="4">
    <source>
        <dbReference type="ARBA" id="ARBA00022614"/>
    </source>
</evidence>
<feature type="chain" id="PRO_5039892764" description="Leucine-rich repeat-containing N-terminal plant-type domain-containing protein" evidence="11">
    <location>
        <begin position="22"/>
        <end position="1034"/>
    </location>
</feature>
<protein>
    <recommendedName>
        <fullName evidence="12">Leucine-rich repeat-containing N-terminal plant-type domain-containing protein</fullName>
    </recommendedName>
</protein>
<evidence type="ECO:0000256" key="9">
    <source>
        <dbReference type="ARBA" id="ARBA00023136"/>
    </source>
</evidence>
<keyword evidence="9" id="KW-0472">Membrane</keyword>
<evidence type="ECO:0000256" key="8">
    <source>
        <dbReference type="ARBA" id="ARBA00022989"/>
    </source>
</evidence>
<dbReference type="Gene3D" id="3.80.10.10">
    <property type="entry name" value="Ribonuclease Inhibitor"/>
    <property type="match status" value="4"/>
</dbReference>
<dbReference type="AlphaFoldDB" id="A0A9J5ZN54"/>
<dbReference type="InterPro" id="IPR032675">
    <property type="entry name" value="LRR_dom_sf"/>
</dbReference>
<keyword evidence="7" id="KW-0677">Repeat</keyword>
<dbReference type="Pfam" id="PF13855">
    <property type="entry name" value="LRR_8"/>
    <property type="match status" value="1"/>
</dbReference>
<dbReference type="PROSITE" id="PS51450">
    <property type="entry name" value="LRR"/>
    <property type="match status" value="1"/>
</dbReference>
<evidence type="ECO:0000256" key="11">
    <source>
        <dbReference type="SAM" id="SignalP"/>
    </source>
</evidence>
<keyword evidence="6 11" id="KW-0732">Signal</keyword>
<comment type="similarity">
    <text evidence="2">Belongs to the RLP family.</text>
</comment>
<evidence type="ECO:0000256" key="10">
    <source>
        <dbReference type="ARBA" id="ARBA00023180"/>
    </source>
</evidence>
<evidence type="ECO:0000256" key="2">
    <source>
        <dbReference type="ARBA" id="ARBA00009592"/>
    </source>
</evidence>
<dbReference type="EMBL" id="JACXVP010000004">
    <property type="protein sequence ID" value="KAG5613576.1"/>
    <property type="molecule type" value="Genomic_DNA"/>
</dbReference>
<dbReference type="PRINTS" id="PR00019">
    <property type="entry name" value="LEURICHRPT"/>
</dbReference>
<keyword evidence="3" id="KW-1003">Cell membrane</keyword>
<evidence type="ECO:0000256" key="1">
    <source>
        <dbReference type="ARBA" id="ARBA00004251"/>
    </source>
</evidence>
<keyword evidence="14" id="KW-1185">Reference proteome</keyword>
<dbReference type="OrthoDB" id="1265797at2759"/>
<accession>A0A9J5ZN54</accession>
<dbReference type="GO" id="GO:0050832">
    <property type="term" value="P:defense response to fungus"/>
    <property type="evidence" value="ECO:0007669"/>
    <property type="project" value="UniProtKB-ARBA"/>
</dbReference>
<dbReference type="Pfam" id="PF08263">
    <property type="entry name" value="LRRNT_2"/>
    <property type="match status" value="1"/>
</dbReference>
<dbReference type="SUPFAM" id="SSF52058">
    <property type="entry name" value="L domain-like"/>
    <property type="match status" value="3"/>
</dbReference>
<evidence type="ECO:0000256" key="5">
    <source>
        <dbReference type="ARBA" id="ARBA00022692"/>
    </source>
</evidence>
<feature type="domain" description="Leucine-rich repeat-containing N-terminal plant-type" evidence="12">
    <location>
        <begin position="36"/>
        <end position="76"/>
    </location>
</feature>
<dbReference type="Proteomes" id="UP000824120">
    <property type="component" value="Chromosome 4"/>
</dbReference>
<dbReference type="InterPro" id="IPR013210">
    <property type="entry name" value="LRR_N_plant-typ"/>
</dbReference>
<comment type="subcellular location">
    <subcellularLocation>
        <location evidence="1">Cell membrane</location>
        <topology evidence="1">Single-pass type I membrane protein</topology>
    </subcellularLocation>
</comment>
<evidence type="ECO:0000313" key="13">
    <source>
        <dbReference type="EMBL" id="KAG5613576.1"/>
    </source>
</evidence>